<feature type="signal peptide" evidence="5">
    <location>
        <begin position="1"/>
        <end position="28"/>
    </location>
</feature>
<evidence type="ECO:0000313" key="7">
    <source>
        <dbReference type="EMBL" id="RLQ89029.1"/>
    </source>
</evidence>
<dbReference type="SUPFAM" id="SSF53822">
    <property type="entry name" value="Periplasmic binding protein-like I"/>
    <property type="match status" value="1"/>
</dbReference>
<dbReference type="AlphaFoldDB" id="A0A3L7JFC5"/>
<dbReference type="Proteomes" id="UP000281094">
    <property type="component" value="Unassembled WGS sequence"/>
</dbReference>
<evidence type="ECO:0000313" key="8">
    <source>
        <dbReference type="Proteomes" id="UP000281094"/>
    </source>
</evidence>
<organism evidence="7 8">
    <name type="scientific">Notoacmeibacter ruber</name>
    <dbReference type="NCBI Taxonomy" id="2670375"/>
    <lineage>
        <taxon>Bacteria</taxon>
        <taxon>Pseudomonadati</taxon>
        <taxon>Pseudomonadota</taxon>
        <taxon>Alphaproteobacteria</taxon>
        <taxon>Hyphomicrobiales</taxon>
        <taxon>Notoacmeibacteraceae</taxon>
        <taxon>Notoacmeibacter</taxon>
    </lineage>
</organism>
<gene>
    <name evidence="7" type="ORF">D8780_13080</name>
</gene>
<proteinExistence type="inferred from homology"/>
<dbReference type="InterPro" id="IPR028082">
    <property type="entry name" value="Peripla_BP_I"/>
</dbReference>
<reference evidence="7 8" key="1">
    <citation type="submission" date="2018-10" db="EMBL/GenBank/DDBJ databases">
        <title>Notoacmeibacter sp. M2BS9Y-3-1, whole genome shotgun sequence.</title>
        <authorList>
            <person name="Tuo L."/>
        </authorList>
    </citation>
    <scope>NUCLEOTIDE SEQUENCE [LARGE SCALE GENOMIC DNA]</scope>
    <source>
        <strain evidence="7 8">M2BS9Y-3-1</strain>
    </source>
</reference>
<evidence type="ECO:0000256" key="5">
    <source>
        <dbReference type="SAM" id="SignalP"/>
    </source>
</evidence>
<keyword evidence="4" id="KW-0175">Coiled coil</keyword>
<keyword evidence="3 5" id="KW-0732">Signal</keyword>
<evidence type="ECO:0000256" key="1">
    <source>
        <dbReference type="ARBA" id="ARBA00004196"/>
    </source>
</evidence>
<evidence type="ECO:0000256" key="3">
    <source>
        <dbReference type="ARBA" id="ARBA00022729"/>
    </source>
</evidence>
<sequence>MFKDFAVLKRLIIALSISILPFSAPSSAATIGVTLANSDTFLKLLRRGLEEEAANAEDLTLQIEVSNKDSSHQMEAVEGFIEQEVDAIIAVLVDSDEGSKVSSLAEEAGIPLVYVNNSPINAKELPDGQTFVSADDETGGKLQAEEVCRLLKGRGNVGLMMGELTSPAARRRSDAVAAVLKTDACRDMKIVERQSANGARDQGTSVMGEWLDGDEKLDAVIANNDDMALGAVRIMTLRGIAMDDVVIAGIDATPAALNSMKAGELDVTVHQNAEGQGAAAVKAAMDLIAGSDVPPRIDIDSELITPTNLDAHMN</sequence>
<dbReference type="PANTHER" id="PTHR46847">
    <property type="entry name" value="D-ALLOSE-BINDING PERIPLASMIC PROTEIN-RELATED"/>
    <property type="match status" value="1"/>
</dbReference>
<evidence type="ECO:0000256" key="2">
    <source>
        <dbReference type="ARBA" id="ARBA00007639"/>
    </source>
</evidence>
<feature type="chain" id="PRO_5018197513" evidence="5">
    <location>
        <begin position="29"/>
        <end position="314"/>
    </location>
</feature>
<dbReference type="GO" id="GO:0030313">
    <property type="term" value="C:cell envelope"/>
    <property type="evidence" value="ECO:0007669"/>
    <property type="project" value="UniProtKB-SubCell"/>
</dbReference>
<name>A0A3L7JFC5_9HYPH</name>
<dbReference type="PANTHER" id="PTHR46847:SF1">
    <property type="entry name" value="D-ALLOSE-BINDING PERIPLASMIC PROTEIN-RELATED"/>
    <property type="match status" value="1"/>
</dbReference>
<feature type="domain" description="Periplasmic binding protein" evidence="6">
    <location>
        <begin position="37"/>
        <end position="290"/>
    </location>
</feature>
<dbReference type="EMBL" id="RCWN01000001">
    <property type="protein sequence ID" value="RLQ89029.1"/>
    <property type="molecule type" value="Genomic_DNA"/>
</dbReference>
<keyword evidence="8" id="KW-1185">Reference proteome</keyword>
<comment type="subcellular location">
    <subcellularLocation>
        <location evidence="1">Cell envelope</location>
    </subcellularLocation>
</comment>
<dbReference type="Pfam" id="PF13407">
    <property type="entry name" value="Peripla_BP_4"/>
    <property type="match status" value="1"/>
</dbReference>
<dbReference type="GO" id="GO:0030246">
    <property type="term" value="F:carbohydrate binding"/>
    <property type="evidence" value="ECO:0007669"/>
    <property type="project" value="UniProtKB-ARBA"/>
</dbReference>
<evidence type="ECO:0000259" key="6">
    <source>
        <dbReference type="Pfam" id="PF13407"/>
    </source>
</evidence>
<evidence type="ECO:0000256" key="4">
    <source>
        <dbReference type="SAM" id="Coils"/>
    </source>
</evidence>
<feature type="coiled-coil region" evidence="4">
    <location>
        <begin position="42"/>
        <end position="69"/>
    </location>
</feature>
<protein>
    <submittedName>
        <fullName evidence="7">Sugar ABC transporter substrate-binding protein</fullName>
    </submittedName>
</protein>
<dbReference type="Gene3D" id="3.40.50.2300">
    <property type="match status" value="2"/>
</dbReference>
<comment type="caution">
    <text evidence="7">The sequence shown here is derived from an EMBL/GenBank/DDBJ whole genome shotgun (WGS) entry which is preliminary data.</text>
</comment>
<accession>A0A3L7JFC5</accession>
<dbReference type="InterPro" id="IPR025997">
    <property type="entry name" value="SBP_2_dom"/>
</dbReference>
<comment type="similarity">
    <text evidence="2">Belongs to the bacterial solute-binding protein 2 family.</text>
</comment>